<protein>
    <recommendedName>
        <fullName evidence="3">Fibronectin type-III domain-containing protein</fullName>
    </recommendedName>
</protein>
<dbReference type="SMART" id="SM00060">
    <property type="entry name" value="FN3"/>
    <property type="match status" value="5"/>
</dbReference>
<dbReference type="PANTHER" id="PTHR13817">
    <property type="entry name" value="TITIN"/>
    <property type="match status" value="1"/>
</dbReference>
<reference evidence="5" key="1">
    <citation type="submission" date="2016-12" db="EMBL/GenBank/DDBJ databases">
        <authorList>
            <person name="Herbold C."/>
        </authorList>
    </citation>
    <scope>NUCLEOTIDE SEQUENCE [LARGE SCALE GENOMIC DNA]</scope>
</reference>
<feature type="domain" description="Fibronectin type-III" evidence="3">
    <location>
        <begin position="662"/>
        <end position="759"/>
    </location>
</feature>
<gene>
    <name evidence="4" type="ORF">NSIN_20006</name>
</gene>
<dbReference type="Pfam" id="PF00041">
    <property type="entry name" value="fn3"/>
    <property type="match status" value="5"/>
</dbReference>
<dbReference type="CDD" id="cd00063">
    <property type="entry name" value="FN3"/>
    <property type="match status" value="5"/>
</dbReference>
<dbReference type="OrthoDB" id="12184at2157"/>
<dbReference type="SUPFAM" id="SSF49265">
    <property type="entry name" value="Fibronectin type III"/>
    <property type="match status" value="3"/>
</dbReference>
<organism evidence="4 5">
    <name type="scientific">Nitrosotalea sinensis</name>
    <dbReference type="NCBI Taxonomy" id="1499975"/>
    <lineage>
        <taxon>Archaea</taxon>
        <taxon>Nitrososphaerota</taxon>
        <taxon>Nitrososphaeria</taxon>
        <taxon>Nitrosotaleales</taxon>
        <taxon>Nitrosotaleaceae</taxon>
        <taxon>Nitrosotalea</taxon>
    </lineage>
</organism>
<evidence type="ECO:0000313" key="5">
    <source>
        <dbReference type="Proteomes" id="UP000232412"/>
    </source>
</evidence>
<proteinExistence type="predicted"/>
<dbReference type="RefSeq" id="WP_133124027.1">
    <property type="nucleotide sequence ID" value="NZ_FRFC01000003.1"/>
</dbReference>
<evidence type="ECO:0000256" key="1">
    <source>
        <dbReference type="ARBA" id="ARBA00022737"/>
    </source>
</evidence>
<dbReference type="SUPFAM" id="SSF63829">
    <property type="entry name" value="Calcium-dependent phosphotriesterase"/>
    <property type="match status" value="1"/>
</dbReference>
<name>A0A2H1EFV8_9ARCH</name>
<feature type="domain" description="Fibronectin type-III" evidence="3">
    <location>
        <begin position="465"/>
        <end position="563"/>
    </location>
</feature>
<sequence>MRKQLSLVMLFSISALLFFPSYVSLNNNGIIPSADAIPPVPAVLYGADSVSNLYSIDPSDGSYTPIGSGIGSVVTGIDFNSTGFLYGADGNVTTISTTTGVGAYAYSKSADCTGGFAFDPAIKPNPRFICGLVFSPLLVVNGLNPNGSFLSITSHLLDPSDTSSFGGLSVGPDNNIYYADTYGIYRIIQPVNSASFSLFAPLDFSAFPDTNCGVISLSFDTSGKLYGAVSCDTSQYLATINLSNGPSTTPIAVSKVAQSVPGLAAISFVHTIPSPPSSPIASTVNGTVSLTWTIPTSTGGSAILGYNVYRSTTPGGEGATPLATVTNAPGYTDNSGLVPGQTYYYTIKAFNISGLSPSSNEVYLIVSPVSPSKLTATPGNNQVSLSWTAPTSNGGSSITGYNIYRGTTAGGESATPIATGVTSTSFVDTGVTNGQTYYYVIKAVNSGGMSYASNEASATLYAAAPPSAPSSLTATPGNNQVSLSWTAPTSNGGSSITGYNIYRGTTAGGESATPIATGVTSTSFVDTGVTNGQTYYYVIRAVNSAGASSASNEANATPSSPPASPSALTAVPGDSQVSLSWTAPTSNGGSSITGYNIYRGTTAGGESATPIATGVTSTSFVDTGVTNGQTYYYVIRAVNSAGTSSASNEASAKPISSTIITPPSAPSSLTATPGNNQVSLSWTAPTSNGGSSITGYNIYRGTTAGGESATPIATGVTSTSFVDTGVTNGQTYYYVIRAVNSAGASSASNEANATPTASTSTPFAKKSGVVENLSMLTLVTKDDQHDIKEAANDITESVTPTWWSTDGIHLNTKKGEHVFDEEKEATRHMMDVIKDGKESTSVLNSLRNDINQLVDVDNMLATTAINDAKALVTHLSGNDAKELQHHIDDAQKEMNNAADDYSKGNFDDVIEHYKHAWKDVTDNDDDVKHDDAKDHKK</sequence>
<accession>A0A2H1EFV8</accession>
<dbReference type="InterPro" id="IPR013783">
    <property type="entry name" value="Ig-like_fold"/>
</dbReference>
<feature type="region of interest" description="Disordered" evidence="2">
    <location>
        <begin position="549"/>
        <end position="572"/>
    </location>
</feature>
<feature type="compositionally biased region" description="Low complexity" evidence="2">
    <location>
        <begin position="549"/>
        <end position="558"/>
    </location>
</feature>
<dbReference type="InterPro" id="IPR036116">
    <property type="entry name" value="FN3_sf"/>
</dbReference>
<keyword evidence="5" id="KW-1185">Reference proteome</keyword>
<feature type="domain" description="Fibronectin type-III" evidence="3">
    <location>
        <begin position="564"/>
        <end position="658"/>
    </location>
</feature>
<dbReference type="PANTHER" id="PTHR13817:SF151">
    <property type="entry name" value="TITIN"/>
    <property type="match status" value="1"/>
</dbReference>
<evidence type="ECO:0000256" key="2">
    <source>
        <dbReference type="SAM" id="MobiDB-lite"/>
    </source>
</evidence>
<dbReference type="Gene3D" id="2.60.40.10">
    <property type="entry name" value="Immunoglobulins"/>
    <property type="match status" value="5"/>
</dbReference>
<feature type="domain" description="Fibronectin type-III" evidence="3">
    <location>
        <begin position="367"/>
        <end position="463"/>
    </location>
</feature>
<evidence type="ECO:0000313" key="4">
    <source>
        <dbReference type="EMBL" id="SHO43313.1"/>
    </source>
</evidence>
<feature type="domain" description="Fibronectin type-III" evidence="3">
    <location>
        <begin position="272"/>
        <end position="365"/>
    </location>
</feature>
<evidence type="ECO:0000259" key="3">
    <source>
        <dbReference type="PROSITE" id="PS50853"/>
    </source>
</evidence>
<dbReference type="AlphaFoldDB" id="A0A2H1EFV8"/>
<keyword evidence="1" id="KW-0677">Repeat</keyword>
<dbReference type="PROSITE" id="PS50853">
    <property type="entry name" value="FN3"/>
    <property type="match status" value="5"/>
</dbReference>
<dbReference type="InterPro" id="IPR003961">
    <property type="entry name" value="FN3_dom"/>
</dbReference>
<dbReference type="EMBL" id="FRFC01000003">
    <property type="protein sequence ID" value="SHO43313.1"/>
    <property type="molecule type" value="Genomic_DNA"/>
</dbReference>
<dbReference type="Proteomes" id="UP000232412">
    <property type="component" value="Unassembled WGS sequence"/>
</dbReference>
<dbReference type="InterPro" id="IPR050964">
    <property type="entry name" value="Striated_Muscle_Regulatory"/>
</dbReference>